<evidence type="ECO:0000313" key="1">
    <source>
        <dbReference type="EMBL" id="KAJ1169317.1"/>
    </source>
</evidence>
<dbReference type="EMBL" id="JANPWB010000007">
    <property type="protein sequence ID" value="KAJ1169317.1"/>
    <property type="molecule type" value="Genomic_DNA"/>
</dbReference>
<gene>
    <name evidence="1" type="ORF">NDU88_001210</name>
</gene>
<protein>
    <submittedName>
        <fullName evidence="1">Uncharacterized protein</fullName>
    </submittedName>
</protein>
<name>A0AAV7SYU7_PLEWA</name>
<evidence type="ECO:0000313" key="2">
    <source>
        <dbReference type="Proteomes" id="UP001066276"/>
    </source>
</evidence>
<dbReference type="AlphaFoldDB" id="A0AAV7SYU7"/>
<proteinExistence type="predicted"/>
<keyword evidence="2" id="KW-1185">Reference proteome</keyword>
<dbReference type="Proteomes" id="UP001066276">
    <property type="component" value="Chromosome 4_1"/>
</dbReference>
<comment type="caution">
    <text evidence="1">The sequence shown here is derived from an EMBL/GenBank/DDBJ whole genome shotgun (WGS) entry which is preliminary data.</text>
</comment>
<accession>A0AAV7SYU7</accession>
<reference evidence="1" key="1">
    <citation type="journal article" date="2022" name="bioRxiv">
        <title>Sequencing and chromosome-scale assembly of the giantPleurodeles waltlgenome.</title>
        <authorList>
            <person name="Brown T."/>
            <person name="Elewa A."/>
            <person name="Iarovenko S."/>
            <person name="Subramanian E."/>
            <person name="Araus A.J."/>
            <person name="Petzold A."/>
            <person name="Susuki M."/>
            <person name="Suzuki K.-i.T."/>
            <person name="Hayashi T."/>
            <person name="Toyoda A."/>
            <person name="Oliveira C."/>
            <person name="Osipova E."/>
            <person name="Leigh N.D."/>
            <person name="Simon A."/>
            <person name="Yun M.H."/>
        </authorList>
    </citation>
    <scope>NUCLEOTIDE SEQUENCE</scope>
    <source>
        <strain evidence="1">20211129_DDA</strain>
        <tissue evidence="1">Liver</tissue>
    </source>
</reference>
<sequence>MMDLFHSTSEWWEWVRDRFQSFFQDASRAVAQKKKSKFRRLLSGLQQLYKLELRGWGVADDLEETRKGLAEHFREESREIIFHTRTENLEKDEKCNLFFFTKPNSAHTQLVELRYSEGTPQSGKEHAMRVVTYFYCELYSPKSSEKSQVRSFHEGILETLTPEKREGLNTPFTLEELHLARMTSKRGKTPGSDGLPVELYA</sequence>
<organism evidence="1 2">
    <name type="scientific">Pleurodeles waltl</name>
    <name type="common">Iberian ribbed newt</name>
    <dbReference type="NCBI Taxonomy" id="8319"/>
    <lineage>
        <taxon>Eukaryota</taxon>
        <taxon>Metazoa</taxon>
        <taxon>Chordata</taxon>
        <taxon>Craniata</taxon>
        <taxon>Vertebrata</taxon>
        <taxon>Euteleostomi</taxon>
        <taxon>Amphibia</taxon>
        <taxon>Batrachia</taxon>
        <taxon>Caudata</taxon>
        <taxon>Salamandroidea</taxon>
        <taxon>Salamandridae</taxon>
        <taxon>Pleurodelinae</taxon>
        <taxon>Pleurodeles</taxon>
    </lineage>
</organism>